<dbReference type="EMBL" id="JAAALK010000283">
    <property type="protein sequence ID" value="KAG8070094.1"/>
    <property type="molecule type" value="Genomic_DNA"/>
</dbReference>
<dbReference type="Proteomes" id="UP000729402">
    <property type="component" value="Unassembled WGS sequence"/>
</dbReference>
<accession>A0A8J5SP56</accession>
<keyword evidence="2" id="KW-1133">Transmembrane helix</keyword>
<evidence type="ECO:0000313" key="3">
    <source>
        <dbReference type="EMBL" id="KAG8070094.1"/>
    </source>
</evidence>
<name>A0A8J5SP56_ZIZPA</name>
<dbReference type="AlphaFoldDB" id="A0A8J5SP56"/>
<protein>
    <submittedName>
        <fullName evidence="3">Uncharacterized protein</fullName>
    </submittedName>
</protein>
<feature type="region of interest" description="Disordered" evidence="1">
    <location>
        <begin position="1"/>
        <end position="25"/>
    </location>
</feature>
<keyword evidence="2" id="KW-0472">Membrane</keyword>
<sequence length="186" mass="19853">MRWGQGGGVNASAERRREKKRRGMQDHLAQKISRLLQPNEIKPTCHFPQTIGPFVNSRSRLSVHFGASNVLPAYVSCHPTPPFKRHPFQSHGHSCKQSSLIVSSPSALLPADEKAQATTRCRRGGGGGGVGMGFRTSSRLAALVVVAVVFLLLCASAVTVVDCSRPLHGHGSGGGGFSARRMPAFC</sequence>
<evidence type="ECO:0000256" key="2">
    <source>
        <dbReference type="SAM" id="Phobius"/>
    </source>
</evidence>
<evidence type="ECO:0000256" key="1">
    <source>
        <dbReference type="SAM" id="MobiDB-lite"/>
    </source>
</evidence>
<reference evidence="3" key="2">
    <citation type="submission" date="2021-02" db="EMBL/GenBank/DDBJ databases">
        <authorList>
            <person name="Kimball J.A."/>
            <person name="Haas M.W."/>
            <person name="Macchietto M."/>
            <person name="Kono T."/>
            <person name="Duquette J."/>
            <person name="Shao M."/>
        </authorList>
    </citation>
    <scope>NUCLEOTIDE SEQUENCE</scope>
    <source>
        <tissue evidence="3">Fresh leaf tissue</tissue>
    </source>
</reference>
<proteinExistence type="predicted"/>
<reference evidence="3" key="1">
    <citation type="journal article" date="2021" name="bioRxiv">
        <title>Whole Genome Assembly and Annotation of Northern Wild Rice, Zizania palustris L., Supports a Whole Genome Duplication in the Zizania Genus.</title>
        <authorList>
            <person name="Haas M."/>
            <person name="Kono T."/>
            <person name="Macchietto M."/>
            <person name="Millas R."/>
            <person name="McGilp L."/>
            <person name="Shao M."/>
            <person name="Duquette J."/>
            <person name="Hirsch C.N."/>
            <person name="Kimball J."/>
        </authorList>
    </citation>
    <scope>NUCLEOTIDE SEQUENCE</scope>
    <source>
        <tissue evidence="3">Fresh leaf tissue</tissue>
    </source>
</reference>
<comment type="caution">
    <text evidence="3">The sequence shown here is derived from an EMBL/GenBank/DDBJ whole genome shotgun (WGS) entry which is preliminary data.</text>
</comment>
<keyword evidence="4" id="KW-1185">Reference proteome</keyword>
<feature type="transmembrane region" description="Helical" evidence="2">
    <location>
        <begin position="140"/>
        <end position="161"/>
    </location>
</feature>
<keyword evidence="2" id="KW-0812">Transmembrane</keyword>
<gene>
    <name evidence="3" type="ORF">GUJ93_ZPchr0006g45928</name>
</gene>
<evidence type="ECO:0000313" key="4">
    <source>
        <dbReference type="Proteomes" id="UP000729402"/>
    </source>
</evidence>
<organism evidence="3 4">
    <name type="scientific">Zizania palustris</name>
    <name type="common">Northern wild rice</name>
    <dbReference type="NCBI Taxonomy" id="103762"/>
    <lineage>
        <taxon>Eukaryota</taxon>
        <taxon>Viridiplantae</taxon>
        <taxon>Streptophyta</taxon>
        <taxon>Embryophyta</taxon>
        <taxon>Tracheophyta</taxon>
        <taxon>Spermatophyta</taxon>
        <taxon>Magnoliopsida</taxon>
        <taxon>Liliopsida</taxon>
        <taxon>Poales</taxon>
        <taxon>Poaceae</taxon>
        <taxon>BOP clade</taxon>
        <taxon>Oryzoideae</taxon>
        <taxon>Oryzeae</taxon>
        <taxon>Zizaniinae</taxon>
        <taxon>Zizania</taxon>
    </lineage>
</organism>